<dbReference type="Proteomes" id="UP000094296">
    <property type="component" value="Unassembled WGS sequence"/>
</dbReference>
<feature type="transmembrane region" description="Helical" evidence="2">
    <location>
        <begin position="375"/>
        <end position="394"/>
    </location>
</feature>
<keyword evidence="1" id="KW-0175">Coiled coil</keyword>
<dbReference type="OrthoDB" id="9764467at2"/>
<dbReference type="InterPro" id="IPR027417">
    <property type="entry name" value="P-loop_NTPase"/>
</dbReference>
<keyword evidence="2" id="KW-0472">Membrane</keyword>
<dbReference type="Gene3D" id="3.40.50.300">
    <property type="entry name" value="P-loop containing nucleotide triphosphate hydrolases"/>
    <property type="match status" value="2"/>
</dbReference>
<proteinExistence type="predicted"/>
<protein>
    <recommendedName>
        <fullName evidence="3">YhaN AAA domain-containing protein</fullName>
    </recommendedName>
</protein>
<keyword evidence="5" id="KW-1185">Reference proteome</keyword>
<dbReference type="AlphaFoldDB" id="A0A1E5G1E3"/>
<dbReference type="InterPro" id="IPR038734">
    <property type="entry name" value="YhaN_AAA"/>
</dbReference>
<sequence>MKIKKININGYGQFRDLMSPQFSDRLNVIYGSNEAGKSTLMSFVACVLYGLQSHECPPLQGGVHGGKIYIQDSYSRYYTLERLANPRKKSGEFLCIDEQGEDANALWDMNFANIDKELFKAIFWLSYEELTKLPLEQGRLADYLYSASLGAHGVNYVETINTLDNKRQGLFRRKGKKQPIIQQISTLSNLDNQYNQVKLELDCYSQISESKQIIETEIQGLTTAVGKLQNQLLFSKKLERAWAHWERYINTREQLESLCSVEQQRLWQEAQADIELILDNIPRQRQLREKVKELEIDEQQLSAKIRAEIDKLGLAWDEHRIADFVIDLSLKEQLRTIDNKLSKQEQEENHKRGIVNELEEQKFLHKSSQKPWSQLIQPSLLTIVVLGAMTGVLLGGDAGSFIDDLVTLLLFIGSGTAVLFAWGYAYNQWRAVLKDRELRIKQAKYQHRLADERNQHAIGEWKQWLMERNLPLEANPSQINTMIVVIENIQYQINTKNNMKVKLTDYRQELESKCLQMKNIMEKLNLLPDKDHLIQDDLQIESYFERLNERISVKLNLLEQLEQSIRLLAQPEHQMEEIVQGLQKTNILQIQAQIELTTKEIADVNSTLSTQREQLGKLQLQLEQLATDNRLVELNLQRTKEHEALFANVKEWTIATMAKWVLEKSKQTFEAEHQPEVMRLASEFFKAFTEQAYQQVALPIGEKKIRVRNKKGDWLQAEQLSQGTKEQLYLALRLGFMQQFNNRQIGWPIFMDDLVVNFDRERMLSTMRTISGLSAQHQIFFFTCHEHVIEAFEEIAPDGLATFELREQNIESYRKGINNGTRAD</sequence>
<evidence type="ECO:0000313" key="4">
    <source>
        <dbReference type="EMBL" id="OEF96727.1"/>
    </source>
</evidence>
<dbReference type="PANTHER" id="PTHR41259">
    <property type="entry name" value="DOUBLE-STRAND BREAK REPAIR RAD50 ATPASE, PUTATIVE-RELATED"/>
    <property type="match status" value="1"/>
</dbReference>
<evidence type="ECO:0000313" key="5">
    <source>
        <dbReference type="Proteomes" id="UP000094296"/>
    </source>
</evidence>
<evidence type="ECO:0000256" key="2">
    <source>
        <dbReference type="SAM" id="Phobius"/>
    </source>
</evidence>
<feature type="transmembrane region" description="Helical" evidence="2">
    <location>
        <begin position="406"/>
        <end position="426"/>
    </location>
</feature>
<dbReference type="EMBL" id="MIJE01000030">
    <property type="protein sequence ID" value="OEF96727.1"/>
    <property type="molecule type" value="Genomic_DNA"/>
</dbReference>
<dbReference type="STRING" id="766136.BHF68_06540"/>
<reference evidence="4 5" key="1">
    <citation type="submission" date="2016-09" db="EMBL/GenBank/DDBJ databases">
        <title>Draft genome sequence for the type strain of Desulfuribacillus alkaliarsenatis AHT28, an obligately anaerobic, sulfidogenic bacterium isolated from Russian soda lake sediments.</title>
        <authorList>
            <person name="Abin C.A."/>
            <person name="Hollibaugh J.T."/>
        </authorList>
    </citation>
    <scope>NUCLEOTIDE SEQUENCE [LARGE SCALE GENOMIC DNA]</scope>
    <source>
        <strain evidence="4 5">AHT28</strain>
    </source>
</reference>
<evidence type="ECO:0000259" key="3">
    <source>
        <dbReference type="Pfam" id="PF13514"/>
    </source>
</evidence>
<evidence type="ECO:0000256" key="1">
    <source>
        <dbReference type="SAM" id="Coils"/>
    </source>
</evidence>
<feature type="domain" description="YhaN AAA" evidence="3">
    <location>
        <begin position="1"/>
        <end position="200"/>
    </location>
</feature>
<dbReference type="SUPFAM" id="SSF52540">
    <property type="entry name" value="P-loop containing nucleoside triphosphate hydrolases"/>
    <property type="match status" value="1"/>
</dbReference>
<dbReference type="Pfam" id="PF13514">
    <property type="entry name" value="AAA_27"/>
    <property type="match status" value="1"/>
</dbReference>
<dbReference type="RefSeq" id="WP_069643310.1">
    <property type="nucleotide sequence ID" value="NZ_MIJE01000030.1"/>
</dbReference>
<accession>A0A1E5G1E3</accession>
<name>A0A1E5G1E3_9FIRM</name>
<feature type="coiled-coil region" evidence="1">
    <location>
        <begin position="507"/>
        <end position="564"/>
    </location>
</feature>
<dbReference type="PANTHER" id="PTHR41259:SF1">
    <property type="entry name" value="DOUBLE-STRAND BREAK REPAIR RAD50 ATPASE, PUTATIVE-RELATED"/>
    <property type="match status" value="1"/>
</dbReference>
<gene>
    <name evidence="4" type="ORF">BHF68_06540</name>
</gene>
<comment type="caution">
    <text evidence="4">The sequence shown here is derived from an EMBL/GenBank/DDBJ whole genome shotgun (WGS) entry which is preliminary data.</text>
</comment>
<feature type="coiled-coil region" evidence="1">
    <location>
        <begin position="284"/>
        <end position="311"/>
    </location>
</feature>
<organism evidence="4 5">
    <name type="scientific">Desulfuribacillus alkaliarsenatis</name>
    <dbReference type="NCBI Taxonomy" id="766136"/>
    <lineage>
        <taxon>Bacteria</taxon>
        <taxon>Bacillati</taxon>
        <taxon>Bacillota</taxon>
        <taxon>Desulfuribacillia</taxon>
        <taxon>Desulfuribacillales</taxon>
        <taxon>Desulfuribacillaceae</taxon>
        <taxon>Desulfuribacillus</taxon>
    </lineage>
</organism>
<keyword evidence="2" id="KW-0812">Transmembrane</keyword>
<keyword evidence="2" id="KW-1133">Transmembrane helix</keyword>